<evidence type="ECO:0000313" key="3">
    <source>
        <dbReference type="Proteomes" id="UP000248066"/>
    </source>
</evidence>
<dbReference type="PANTHER" id="PTHR39165">
    <property type="entry name" value="IG HYPOTHETICAL 17883"/>
    <property type="match status" value="1"/>
</dbReference>
<dbReference type="EMBL" id="PDOF01000002">
    <property type="protein sequence ID" value="PYZ96407.1"/>
    <property type="molecule type" value="Genomic_DNA"/>
</dbReference>
<protein>
    <recommendedName>
        <fullName evidence="4">DUF456 domain-containing protein</fullName>
    </recommendedName>
</protein>
<dbReference type="AlphaFoldDB" id="A0A2W0H5J9"/>
<comment type="caution">
    <text evidence="2">The sequence shown here is derived from an EMBL/GenBank/DDBJ whole genome shotgun (WGS) entry which is preliminary data.</text>
</comment>
<dbReference type="OrthoDB" id="9808460at2"/>
<dbReference type="InterPro" id="IPR007403">
    <property type="entry name" value="DUF456"/>
</dbReference>
<proteinExistence type="predicted"/>
<organism evidence="2 3">
    <name type="scientific">Alteribacter lacisalsi</name>
    <dbReference type="NCBI Taxonomy" id="2045244"/>
    <lineage>
        <taxon>Bacteria</taxon>
        <taxon>Bacillati</taxon>
        <taxon>Bacillota</taxon>
        <taxon>Bacilli</taxon>
        <taxon>Bacillales</taxon>
        <taxon>Bacillaceae</taxon>
        <taxon>Alteribacter</taxon>
    </lineage>
</organism>
<reference evidence="2 3" key="1">
    <citation type="submission" date="2017-10" db="EMBL/GenBank/DDBJ databases">
        <title>Bacillus sp. nov., a halophilic bacterium isolated from a Yangshapao Lake.</title>
        <authorList>
            <person name="Wang H."/>
        </authorList>
    </citation>
    <scope>NUCLEOTIDE SEQUENCE [LARGE SCALE GENOMIC DNA]</scope>
    <source>
        <strain evidence="2 3">YSP-3</strain>
    </source>
</reference>
<feature type="transmembrane region" description="Helical" evidence="1">
    <location>
        <begin position="7"/>
        <end position="35"/>
    </location>
</feature>
<feature type="transmembrane region" description="Helical" evidence="1">
    <location>
        <begin position="131"/>
        <end position="154"/>
    </location>
</feature>
<name>A0A2W0H5J9_9BACI</name>
<keyword evidence="1" id="KW-0812">Transmembrane</keyword>
<evidence type="ECO:0008006" key="4">
    <source>
        <dbReference type="Google" id="ProtNLM"/>
    </source>
</evidence>
<feature type="transmembrane region" description="Helical" evidence="1">
    <location>
        <begin position="84"/>
        <end position="111"/>
    </location>
</feature>
<dbReference type="PANTHER" id="PTHR39165:SF1">
    <property type="entry name" value="DUF456 DOMAIN-CONTAINING PROTEIN"/>
    <property type="match status" value="1"/>
</dbReference>
<sequence>MDILMWIIIIAFFVLSFVGLIYPVIPGILMIWLGYLTYHFVMDGLGMWTWLSLIVLTVFVFVADFIANYVFVTKTGGSKWGGRMAIIGIIVGVFVIPPFGIIVVPFILVVLTEYMQTKNARSAMKIGTGTVFAFLSSTVAKFIIQVIIIGIFFWDVWLR</sequence>
<feature type="transmembrane region" description="Helical" evidence="1">
    <location>
        <begin position="47"/>
        <end position="72"/>
    </location>
</feature>
<gene>
    <name evidence="2" type="ORF">CR205_11830</name>
</gene>
<keyword evidence="3" id="KW-1185">Reference proteome</keyword>
<evidence type="ECO:0000256" key="1">
    <source>
        <dbReference type="SAM" id="Phobius"/>
    </source>
</evidence>
<dbReference type="RefSeq" id="WP_110520065.1">
    <property type="nucleotide sequence ID" value="NZ_PDOF01000002.1"/>
</dbReference>
<dbReference type="Proteomes" id="UP000248066">
    <property type="component" value="Unassembled WGS sequence"/>
</dbReference>
<accession>A0A2W0H5J9</accession>
<dbReference type="Pfam" id="PF04306">
    <property type="entry name" value="DUF456"/>
    <property type="match status" value="1"/>
</dbReference>
<keyword evidence="1" id="KW-1133">Transmembrane helix</keyword>
<keyword evidence="1" id="KW-0472">Membrane</keyword>
<evidence type="ECO:0000313" key="2">
    <source>
        <dbReference type="EMBL" id="PYZ96407.1"/>
    </source>
</evidence>